<dbReference type="PANTHER" id="PTHR46880:SF5">
    <property type="entry name" value="DUF4371 DOMAIN-CONTAINING PROTEIN"/>
    <property type="match status" value="1"/>
</dbReference>
<evidence type="ECO:0000313" key="3">
    <source>
        <dbReference type="EMBL" id="KAJ8048373.1"/>
    </source>
</evidence>
<dbReference type="InterPro" id="IPR048365">
    <property type="entry name" value="TNP-like_RNaseH_N"/>
</dbReference>
<feature type="domain" description="Transposable element P transposase-like RNase H" evidence="1">
    <location>
        <begin position="2"/>
        <end position="73"/>
    </location>
</feature>
<protein>
    <submittedName>
        <fullName evidence="3">Uncharacterized protein</fullName>
    </submittedName>
</protein>
<evidence type="ECO:0000313" key="4">
    <source>
        <dbReference type="Proteomes" id="UP001152320"/>
    </source>
</evidence>
<dbReference type="Pfam" id="PF21787">
    <property type="entry name" value="TNP-like_RNaseH_N"/>
    <property type="match status" value="1"/>
</dbReference>
<dbReference type="AlphaFoldDB" id="A0A9Q1HKH0"/>
<dbReference type="PANTHER" id="PTHR46880">
    <property type="entry name" value="RAS-ASSOCIATING DOMAIN-CONTAINING PROTEIN"/>
    <property type="match status" value="1"/>
</dbReference>
<dbReference type="Proteomes" id="UP001152320">
    <property type="component" value="Chromosome 1"/>
</dbReference>
<evidence type="ECO:0000259" key="2">
    <source>
        <dbReference type="Pfam" id="PF25431"/>
    </source>
</evidence>
<comment type="caution">
    <text evidence="3">The sequence shown here is derived from an EMBL/GenBank/DDBJ whole genome shotgun (WGS) entry which is preliminary data.</text>
</comment>
<dbReference type="Pfam" id="PF25431">
    <property type="entry name" value="zf-C17orf113"/>
    <property type="match status" value="1"/>
</dbReference>
<feature type="domain" description="C17orf113 probable zinc finger" evidence="2">
    <location>
        <begin position="300"/>
        <end position="361"/>
    </location>
</feature>
<sequence length="716" mass="80532">MDKSEPTLASHVLLFMARGITSSLKFPVANYATASSRGSQLQEMTYEVIAALKLMGLTVLCLVSDGSASNRRLPEHRGKGQKIQWTDLMAFMEWDQGRHRSTPGLCLAPKLTHEHLYLTPGLRMKVRLAAQWLLKDFLGFFTEWINEGENIEGLTRKERGQLCISRQTIAGIYITEASSEPQSTSLVDGMSTTPLQPECQSADVNASVSAGVSIHCNTQVAVKRKPDVGVDEIRKLVEDCHFSNPDSKLHQYHICREAGCINVSPSDTMKRDRPNKRQEYFSHSWLLDPKVAYCETTGIWWLVYQENVGMFCLLCRKHNTANLHNKAVEYNQKPAVRFRKRAVQEHAASAKHKAARQAELTSRVSVFERLYQQRENTRVSTISNAFLAAYWLAKEELPNINLYSLIGLLEKAGLEQMRYFAYRSKGIAREIFLILGEVIRDEVASKVNEANCYGILTDEVTDITTLEIMVTFIQYVSKGAEVHTDFIFADNLLAESDSANAETIVTVLKKKPKKAGHLFDRVERRLKKACTTRWLSFDHAIKSVYQDYVAVLLTLNHLADNQPKSSLQYDILCYLAEVALAAPISNAWPERGASAIKRIKTRLRSRLNMDMLDSLLHISINGPDVNSSESELVVEKAVEKFMNRKRRASGKMTCRSDCKQMTNQTAEATAATGIDADEEDAQHSAHEVIVALGLDEYSESSECESDSDLIDDVQFL</sequence>
<keyword evidence="4" id="KW-1185">Reference proteome</keyword>
<dbReference type="InterPro" id="IPR057456">
    <property type="entry name" value="Znf_C17orf113"/>
</dbReference>
<dbReference type="EMBL" id="JAIZAY010000001">
    <property type="protein sequence ID" value="KAJ8048373.1"/>
    <property type="molecule type" value="Genomic_DNA"/>
</dbReference>
<name>A0A9Q1HKH0_HOLLE</name>
<reference evidence="3" key="1">
    <citation type="submission" date="2021-10" db="EMBL/GenBank/DDBJ databases">
        <title>Tropical sea cucumber genome reveals ecological adaptation and Cuvierian tubules defense mechanism.</title>
        <authorList>
            <person name="Chen T."/>
        </authorList>
    </citation>
    <scope>NUCLEOTIDE SEQUENCE</scope>
    <source>
        <strain evidence="3">Nanhai2018</strain>
        <tissue evidence="3">Muscle</tissue>
    </source>
</reference>
<organism evidence="3 4">
    <name type="scientific">Holothuria leucospilota</name>
    <name type="common">Black long sea cucumber</name>
    <name type="synonym">Mertensiothuria leucospilota</name>
    <dbReference type="NCBI Taxonomy" id="206669"/>
    <lineage>
        <taxon>Eukaryota</taxon>
        <taxon>Metazoa</taxon>
        <taxon>Echinodermata</taxon>
        <taxon>Eleutherozoa</taxon>
        <taxon>Echinozoa</taxon>
        <taxon>Holothuroidea</taxon>
        <taxon>Aspidochirotacea</taxon>
        <taxon>Aspidochirotida</taxon>
        <taxon>Holothuriidae</taxon>
        <taxon>Holothuria</taxon>
    </lineage>
</organism>
<dbReference type="OrthoDB" id="5984446at2759"/>
<accession>A0A9Q1HKH0</accession>
<evidence type="ECO:0000259" key="1">
    <source>
        <dbReference type="Pfam" id="PF21787"/>
    </source>
</evidence>
<proteinExistence type="predicted"/>
<gene>
    <name evidence="3" type="ORF">HOLleu_00656</name>
</gene>